<reference evidence="3" key="1">
    <citation type="submission" date="2022-10" db="EMBL/GenBank/DDBJ databases">
        <title>Genome assembly of Pristionchus species.</title>
        <authorList>
            <person name="Yoshida K."/>
            <person name="Sommer R.J."/>
        </authorList>
    </citation>
    <scope>NUCLEOTIDE SEQUENCE [LARGE SCALE GENOMIC DNA]</scope>
    <source>
        <strain evidence="3">RS5460</strain>
    </source>
</reference>
<organism evidence="2 3">
    <name type="scientific">Pristionchus mayeri</name>
    <dbReference type="NCBI Taxonomy" id="1317129"/>
    <lineage>
        <taxon>Eukaryota</taxon>
        <taxon>Metazoa</taxon>
        <taxon>Ecdysozoa</taxon>
        <taxon>Nematoda</taxon>
        <taxon>Chromadorea</taxon>
        <taxon>Rhabditida</taxon>
        <taxon>Rhabditina</taxon>
        <taxon>Diplogasteromorpha</taxon>
        <taxon>Diplogasteroidea</taxon>
        <taxon>Neodiplogasteridae</taxon>
        <taxon>Pristionchus</taxon>
    </lineage>
</organism>
<dbReference type="AlphaFoldDB" id="A0AAN4ZH04"/>
<accession>A0AAN4ZH04</accession>
<proteinExistence type="predicted"/>
<keyword evidence="3" id="KW-1185">Reference proteome</keyword>
<feature type="region of interest" description="Disordered" evidence="1">
    <location>
        <begin position="155"/>
        <end position="187"/>
    </location>
</feature>
<protein>
    <submittedName>
        <fullName evidence="2">Uncharacterized protein</fullName>
    </submittedName>
</protein>
<evidence type="ECO:0000256" key="1">
    <source>
        <dbReference type="SAM" id="MobiDB-lite"/>
    </source>
</evidence>
<sequence>IGFLSLLAISSAAPTFSRDGESNALQAEIDFLKEILVRNKINQSAIEELSELNINGLPFTTKIYEIYRDWSRKWDIDIPEFENEVGAALVNTQTREVESRTAEFLRHLESRMSPLKEYAEKGTWREDEIDASSEFERNLVEKVSEHMRYLIEGDDGNVGTGDIGSTTFESNSTLSGAEETSTVTDQG</sequence>
<name>A0AAN4ZH04_9BILA</name>
<gene>
    <name evidence="2" type="ORF">PMAYCL1PPCAC_07977</name>
</gene>
<comment type="caution">
    <text evidence="2">The sequence shown here is derived from an EMBL/GenBank/DDBJ whole genome shotgun (WGS) entry which is preliminary data.</text>
</comment>
<feature type="compositionally biased region" description="Polar residues" evidence="1">
    <location>
        <begin position="163"/>
        <end position="187"/>
    </location>
</feature>
<evidence type="ECO:0000313" key="3">
    <source>
        <dbReference type="Proteomes" id="UP001328107"/>
    </source>
</evidence>
<feature type="non-terminal residue" evidence="2">
    <location>
        <position position="187"/>
    </location>
</feature>
<evidence type="ECO:0000313" key="2">
    <source>
        <dbReference type="EMBL" id="GMR37782.1"/>
    </source>
</evidence>
<dbReference type="EMBL" id="BTRK01000002">
    <property type="protein sequence ID" value="GMR37782.1"/>
    <property type="molecule type" value="Genomic_DNA"/>
</dbReference>
<dbReference type="Proteomes" id="UP001328107">
    <property type="component" value="Unassembled WGS sequence"/>
</dbReference>
<feature type="non-terminal residue" evidence="2">
    <location>
        <position position="1"/>
    </location>
</feature>